<dbReference type="GO" id="GO:0016051">
    <property type="term" value="P:carbohydrate biosynthetic process"/>
    <property type="evidence" value="ECO:0007669"/>
    <property type="project" value="InterPro"/>
</dbReference>
<keyword evidence="4 11" id="KW-0812">Transmembrane</keyword>
<protein>
    <recommendedName>
        <fullName evidence="11">Carbohydrate sulfotransferase</fullName>
        <ecNumber evidence="11">2.8.2.-</ecNumber>
    </recommendedName>
</protein>
<evidence type="ECO:0000256" key="11">
    <source>
        <dbReference type="RuleBase" id="RU364020"/>
    </source>
</evidence>
<keyword evidence="9 11" id="KW-0325">Glycoprotein</keyword>
<evidence type="ECO:0000256" key="9">
    <source>
        <dbReference type="ARBA" id="ARBA00023180"/>
    </source>
</evidence>
<dbReference type="OrthoDB" id="2019940at2759"/>
<dbReference type="InterPro" id="IPR018011">
    <property type="entry name" value="Carb_sulfotrans_8-10"/>
</dbReference>
<dbReference type="Ensembl" id="ENSECRT00000017537.1">
    <property type="protein sequence ID" value="ENSECRP00000017208.1"/>
    <property type="gene ID" value="ENSECRG00000011467.1"/>
</dbReference>
<evidence type="ECO:0000256" key="10">
    <source>
        <dbReference type="ARBA" id="ARBA00023277"/>
    </source>
</evidence>
<keyword evidence="13" id="KW-1185">Reference proteome</keyword>
<dbReference type="Gene3D" id="3.40.50.300">
    <property type="entry name" value="P-loop containing nucleotide triphosphate hydrolases"/>
    <property type="match status" value="1"/>
</dbReference>
<keyword evidence="7 11" id="KW-0333">Golgi apparatus</keyword>
<dbReference type="GO" id="GO:0008146">
    <property type="term" value="F:sulfotransferase activity"/>
    <property type="evidence" value="ECO:0007669"/>
    <property type="project" value="InterPro"/>
</dbReference>
<reference evidence="12" key="1">
    <citation type="submission" date="2021-06" db="EMBL/GenBank/DDBJ databases">
        <authorList>
            <consortium name="Wellcome Sanger Institute Data Sharing"/>
        </authorList>
    </citation>
    <scope>NUCLEOTIDE SEQUENCE [LARGE SCALE GENOMIC DNA]</scope>
</reference>
<dbReference type="EC" id="2.8.2.-" evidence="11"/>
<keyword evidence="5 11" id="KW-0735">Signal-anchor</keyword>
<evidence type="ECO:0000256" key="2">
    <source>
        <dbReference type="ARBA" id="ARBA00006339"/>
    </source>
</evidence>
<keyword evidence="10 11" id="KW-0119">Carbohydrate metabolism</keyword>
<dbReference type="PANTHER" id="PTHR12137">
    <property type="entry name" value="CARBOHYDRATE SULFOTRANSFERASE"/>
    <property type="match status" value="1"/>
</dbReference>
<evidence type="ECO:0000256" key="5">
    <source>
        <dbReference type="ARBA" id="ARBA00022968"/>
    </source>
</evidence>
<keyword evidence="6 11" id="KW-1133">Transmembrane helix</keyword>
<name>A0A8C4SI22_ERPCA</name>
<dbReference type="Proteomes" id="UP000694620">
    <property type="component" value="Chromosome 11"/>
</dbReference>
<reference evidence="12" key="3">
    <citation type="submission" date="2025-09" db="UniProtKB">
        <authorList>
            <consortium name="Ensembl"/>
        </authorList>
    </citation>
    <scope>IDENTIFICATION</scope>
</reference>
<dbReference type="InterPro" id="IPR027417">
    <property type="entry name" value="P-loop_NTPase"/>
</dbReference>
<feature type="transmembrane region" description="Helical" evidence="11">
    <location>
        <begin position="21"/>
        <end position="38"/>
    </location>
</feature>
<comment type="subcellular location">
    <subcellularLocation>
        <location evidence="1 11">Golgi apparatus membrane</location>
        <topology evidence="1 11">Single-pass type II membrane protein</topology>
    </subcellularLocation>
</comment>
<evidence type="ECO:0000256" key="3">
    <source>
        <dbReference type="ARBA" id="ARBA00022679"/>
    </source>
</evidence>
<evidence type="ECO:0000256" key="7">
    <source>
        <dbReference type="ARBA" id="ARBA00023034"/>
    </source>
</evidence>
<dbReference type="GO" id="GO:0000139">
    <property type="term" value="C:Golgi membrane"/>
    <property type="evidence" value="ECO:0007669"/>
    <property type="project" value="UniProtKB-SubCell"/>
</dbReference>
<proteinExistence type="inferred from homology"/>
<dbReference type="PANTHER" id="PTHR12137:SF4">
    <property type="entry name" value="CARBOHYDRATE SULFOTRANSFERASE 12"/>
    <property type="match status" value="1"/>
</dbReference>
<evidence type="ECO:0000313" key="13">
    <source>
        <dbReference type="Proteomes" id="UP000694620"/>
    </source>
</evidence>
<evidence type="ECO:0000256" key="6">
    <source>
        <dbReference type="ARBA" id="ARBA00022989"/>
    </source>
</evidence>
<dbReference type="Pfam" id="PF03567">
    <property type="entry name" value="Sulfotransfer_2"/>
    <property type="match status" value="1"/>
</dbReference>
<organism evidence="12 13">
    <name type="scientific">Erpetoichthys calabaricus</name>
    <name type="common">Rope fish</name>
    <name type="synonym">Calamoichthys calabaricus</name>
    <dbReference type="NCBI Taxonomy" id="27687"/>
    <lineage>
        <taxon>Eukaryota</taxon>
        <taxon>Metazoa</taxon>
        <taxon>Chordata</taxon>
        <taxon>Craniata</taxon>
        <taxon>Vertebrata</taxon>
        <taxon>Euteleostomi</taxon>
        <taxon>Actinopterygii</taxon>
        <taxon>Polypteriformes</taxon>
        <taxon>Polypteridae</taxon>
        <taxon>Erpetoichthys</taxon>
    </lineage>
</organism>
<evidence type="ECO:0000256" key="8">
    <source>
        <dbReference type="ARBA" id="ARBA00023136"/>
    </source>
</evidence>
<evidence type="ECO:0000256" key="1">
    <source>
        <dbReference type="ARBA" id="ARBA00004323"/>
    </source>
</evidence>
<reference evidence="12" key="2">
    <citation type="submission" date="2025-08" db="UniProtKB">
        <authorList>
            <consortium name="Ensembl"/>
        </authorList>
    </citation>
    <scope>IDENTIFICATION</scope>
</reference>
<accession>A0A8C4SI22</accession>
<evidence type="ECO:0000256" key="4">
    <source>
        <dbReference type="ARBA" id="ARBA00022692"/>
    </source>
</evidence>
<evidence type="ECO:0000313" key="12">
    <source>
        <dbReference type="Ensembl" id="ENSECRP00000017208.1"/>
    </source>
</evidence>
<dbReference type="InterPro" id="IPR005331">
    <property type="entry name" value="Sulfotransferase"/>
</dbReference>
<dbReference type="GO" id="GO:0030166">
    <property type="term" value="P:proteoglycan biosynthetic process"/>
    <property type="evidence" value="ECO:0007669"/>
    <property type="project" value="TreeGrafter"/>
</dbReference>
<dbReference type="AlphaFoldDB" id="A0A8C4SI22"/>
<comment type="similarity">
    <text evidence="2 11">Belongs to the sulfotransferase 2 family.</text>
</comment>
<sequence length="438" mass="51892">MKMGYILTPTERMGKSKLFRIFLLLGSFFMILLIIIYWDDVASNHFYLHNVISGSQSSHLPSNVRSFQNQNEEPVYSEKLPFTSDVEDILHQILEFTTKGNTVLNEHKDQRITNKKSVTERLEENFRGYDWKSRHSTNSNRTHSQIERKQLVSYTCTSSSLDFPGKNRTFDDIPNKELDHLIVDDRHGIIYCYVPKVACTNWKRVMIVLAESLEHQGMPYLNPLEIPREHVHDVNAHLTFSKFWRRYGKFSKHLMNIKLKKYTKFLFVRDPFLRLISAYRSKFAIENEEFYKSFAVTMLKRFTNHTDPPKSVVDAFVAGIKPSFSNFIQYLLDPQTEKHAPFNEHWRQMYRLCHPCQINYDFVGKLETLDEDAEFLLKLLKVDDLVQLPPSFHNKTVSSWEEEWFASIPVEWRQQLYELYEADFKLFGYPKPEKLLQD</sequence>
<keyword evidence="8 11" id="KW-0472">Membrane</keyword>
<dbReference type="GeneTree" id="ENSGT00940000156614"/>
<gene>
    <name evidence="12" type="primary">CHST12</name>
    <name evidence="12" type="synonym">chst12a</name>
</gene>
<keyword evidence="3 11" id="KW-0808">Transferase</keyword>